<dbReference type="Gene3D" id="3.40.50.740">
    <property type="match status" value="1"/>
</dbReference>
<dbReference type="InterPro" id="IPR006657">
    <property type="entry name" value="MoPterin_dinucl-bd_dom"/>
</dbReference>
<dbReference type="SUPFAM" id="SSF50692">
    <property type="entry name" value="ADC-like"/>
    <property type="match status" value="1"/>
</dbReference>
<evidence type="ECO:0008006" key="15">
    <source>
        <dbReference type="Google" id="ProtNLM"/>
    </source>
</evidence>
<dbReference type="EMBL" id="BSDE01000005">
    <property type="protein sequence ID" value="GLH74150.1"/>
    <property type="molecule type" value="Genomic_DNA"/>
</dbReference>
<evidence type="ECO:0000259" key="11">
    <source>
        <dbReference type="Pfam" id="PF00384"/>
    </source>
</evidence>
<keyword evidence="7" id="KW-0560">Oxidoreductase</keyword>
<dbReference type="CDD" id="cd02787">
    <property type="entry name" value="MopB_CT_ydeP"/>
    <property type="match status" value="1"/>
</dbReference>
<comment type="caution">
    <text evidence="13">The sequence shown here is derived from an EMBL/GenBank/DDBJ whole genome shotgun (WGS) entry which is preliminary data.</text>
</comment>
<dbReference type="InterPro" id="IPR037951">
    <property type="entry name" value="MopB_CT_YdeP"/>
</dbReference>
<reference evidence="13 14" key="1">
    <citation type="journal article" date="2023" name="Antonie Van Leeuwenhoek">
        <title>Mesoterricola silvestris gen. nov., sp. nov., Mesoterricola sediminis sp. nov., Geothrix oryzae sp. nov., Geothrix edaphica sp. nov., Geothrix rubra sp. nov., and Geothrix limicola sp. nov., six novel members of Acidobacteriota isolated from soils.</title>
        <authorList>
            <person name="Itoh H."/>
            <person name="Sugisawa Y."/>
            <person name="Mise K."/>
            <person name="Xu Z."/>
            <person name="Kuniyasu M."/>
            <person name="Ushijima N."/>
            <person name="Kawano K."/>
            <person name="Kobayashi E."/>
            <person name="Shiratori Y."/>
            <person name="Masuda Y."/>
            <person name="Senoo K."/>
        </authorList>
    </citation>
    <scope>NUCLEOTIDE SEQUENCE [LARGE SCALE GENOMIC DNA]</scope>
    <source>
        <strain evidence="13 14">Red804</strain>
    </source>
</reference>
<dbReference type="CDD" id="cd02767">
    <property type="entry name" value="MopB_ydeP"/>
    <property type="match status" value="1"/>
</dbReference>
<dbReference type="NCBIfam" id="TIGR01701">
    <property type="entry name" value="Fdhalpha-like"/>
    <property type="match status" value="1"/>
</dbReference>
<feature type="domain" description="Molybdopterin oxidoreductase" evidence="11">
    <location>
        <begin position="129"/>
        <end position="498"/>
    </location>
</feature>
<dbReference type="Pfam" id="PF00384">
    <property type="entry name" value="Molybdopterin"/>
    <property type="match status" value="1"/>
</dbReference>
<dbReference type="InterPro" id="IPR009010">
    <property type="entry name" value="Asp_de-COase-like_dom_sf"/>
</dbReference>
<evidence type="ECO:0000256" key="9">
    <source>
        <dbReference type="ARBA" id="ARBA00023014"/>
    </source>
</evidence>
<comment type="cofactor">
    <cofactor evidence="1">
        <name>Mo-bis(molybdopterin guanine dinucleotide)</name>
        <dbReference type="ChEBI" id="CHEBI:60539"/>
    </cofactor>
</comment>
<evidence type="ECO:0000256" key="6">
    <source>
        <dbReference type="ARBA" id="ARBA00022723"/>
    </source>
</evidence>
<dbReference type="InterPro" id="IPR006656">
    <property type="entry name" value="Mopterin_OxRdtase"/>
</dbReference>
<gene>
    <name evidence="13" type="ORF">GETHLI_26520</name>
</gene>
<feature type="compositionally biased region" description="Low complexity" evidence="10">
    <location>
        <begin position="1"/>
        <end position="10"/>
    </location>
</feature>
<dbReference type="Proteomes" id="UP001165069">
    <property type="component" value="Unassembled WGS sequence"/>
</dbReference>
<dbReference type="PANTHER" id="PTHR43105">
    <property type="entry name" value="RESPIRATORY NITRATE REDUCTASE"/>
    <property type="match status" value="1"/>
</dbReference>
<keyword evidence="14" id="KW-1185">Reference proteome</keyword>
<dbReference type="InterPro" id="IPR010046">
    <property type="entry name" value="Mopterin_OxRdtse_a_bac"/>
</dbReference>
<dbReference type="RefSeq" id="WP_285576108.1">
    <property type="nucleotide sequence ID" value="NZ_BSDE01000005.1"/>
</dbReference>
<sequence length="772" mass="84086">MSSSSGNPKSSHPELTPLETAPPRVEAPPSVSGGLPSVLSATRHALAEMGPLRGTKELLKVNQRDGFDCPGCAWPDPDDRRDLVEFCENGAKAVAEEATTKRVTPDFFARHAVAELAQWSDFEIGKAGRLTHPMLLREGATHYAPVTWEEAFDILAEELRALPSPDEAVFYTSGRASNEAAFAYQLFVRMFGTNNLPDCSNMCHESSGVALKETLGVGKGSVSLEDFQHADCILILGQNPGTNHPRMLATLQAAAQRGARIISLNPLLETGLKSFAHPQKFWTWMGRGTPIATLHLPVKVNGDIAALKGLMKLMLEAEDRAPGTVFDLAFIAEHTRGFEAFVEALRATRWEEILEASGLERERLAAAADLLIGSKATIACWAMGLTQQTSAVGCIQEVVNLLMLGGHLGRKGAGVCPVRGHSNVQGDRTMGIHEKPGEAFLDALQRTFRFDPPRHHGHDTVQAIRAMHEGRVGVFFALGGNFLSAAPDTAYTAEALRRTRLTAHVSTKLNRSHLVTGRRALILPCLGRTEADHQASGPQIVSVENSMGVISPSRGNLAPGSEHLRSEVAIVAGLAEAVLVRDPAAPTVDWKAWTANYDLIRDHIAQVVPGFEGYNRRLREGGFHLPHAVRDQRHFDTPSGKAEFTCHAIPHLTLPEGGLILMTLRSHDQFNTTIYGLEDRYRGVTKGRRVIFLNEADLARRDLLPGQRVDITSHFQGETRRAEGFFTVPYEIPQGCAAAYFPEANVLVPIGHVTGRSHTPAYKSILITLSPH</sequence>
<dbReference type="Gene3D" id="3.40.228.10">
    <property type="entry name" value="Dimethylsulfoxide Reductase, domain 2"/>
    <property type="match status" value="1"/>
</dbReference>
<evidence type="ECO:0000256" key="4">
    <source>
        <dbReference type="ARBA" id="ARBA00022485"/>
    </source>
</evidence>
<evidence type="ECO:0000259" key="12">
    <source>
        <dbReference type="Pfam" id="PF01568"/>
    </source>
</evidence>
<evidence type="ECO:0000256" key="7">
    <source>
        <dbReference type="ARBA" id="ARBA00023002"/>
    </source>
</evidence>
<dbReference type="InterPro" id="IPR050123">
    <property type="entry name" value="Prok_molybdopt-oxidoreductase"/>
</dbReference>
<feature type="region of interest" description="Disordered" evidence="10">
    <location>
        <begin position="1"/>
        <end position="36"/>
    </location>
</feature>
<comment type="similarity">
    <text evidence="3">Belongs to the prokaryotic molybdopterin-containing oxidoreductase family.</text>
</comment>
<evidence type="ECO:0000313" key="14">
    <source>
        <dbReference type="Proteomes" id="UP001165069"/>
    </source>
</evidence>
<organism evidence="13 14">
    <name type="scientific">Geothrix limicola</name>
    <dbReference type="NCBI Taxonomy" id="2927978"/>
    <lineage>
        <taxon>Bacteria</taxon>
        <taxon>Pseudomonadati</taxon>
        <taxon>Acidobacteriota</taxon>
        <taxon>Holophagae</taxon>
        <taxon>Holophagales</taxon>
        <taxon>Holophagaceae</taxon>
        <taxon>Geothrix</taxon>
    </lineage>
</organism>
<keyword evidence="9" id="KW-0411">Iron-sulfur</keyword>
<dbReference type="SUPFAM" id="SSF53706">
    <property type="entry name" value="Formate dehydrogenase/DMSO reductase, domains 1-3"/>
    <property type="match status" value="1"/>
</dbReference>
<evidence type="ECO:0000256" key="3">
    <source>
        <dbReference type="ARBA" id="ARBA00010312"/>
    </source>
</evidence>
<proteinExistence type="inferred from homology"/>
<evidence type="ECO:0000313" key="13">
    <source>
        <dbReference type="EMBL" id="GLH74150.1"/>
    </source>
</evidence>
<evidence type="ECO:0000256" key="5">
    <source>
        <dbReference type="ARBA" id="ARBA00022505"/>
    </source>
</evidence>
<name>A0ABQ5QIY9_9BACT</name>
<comment type="cofactor">
    <cofactor evidence="2">
        <name>[4Fe-4S] cluster</name>
        <dbReference type="ChEBI" id="CHEBI:49883"/>
    </cofactor>
</comment>
<dbReference type="PANTHER" id="PTHR43105:SF4">
    <property type="entry name" value="PROTEIN YDEP"/>
    <property type="match status" value="1"/>
</dbReference>
<evidence type="ECO:0000256" key="2">
    <source>
        <dbReference type="ARBA" id="ARBA00001966"/>
    </source>
</evidence>
<keyword evidence="4" id="KW-0004">4Fe-4S</keyword>
<keyword evidence="6" id="KW-0479">Metal-binding</keyword>
<keyword evidence="5" id="KW-0500">Molybdenum</keyword>
<accession>A0ABQ5QIY9</accession>
<protein>
    <recommendedName>
        <fullName evidence="15">FdhF/YdeP family oxidoreductase</fullName>
    </recommendedName>
</protein>
<keyword evidence="8" id="KW-0408">Iron</keyword>
<dbReference type="InterPro" id="IPR041953">
    <property type="entry name" value="YdeP_MopB"/>
</dbReference>
<evidence type="ECO:0000256" key="10">
    <source>
        <dbReference type="SAM" id="MobiDB-lite"/>
    </source>
</evidence>
<dbReference type="PIRSF" id="PIRSF000144">
    <property type="entry name" value="CbbBc"/>
    <property type="match status" value="1"/>
</dbReference>
<dbReference type="Pfam" id="PF01568">
    <property type="entry name" value="Molydop_binding"/>
    <property type="match status" value="1"/>
</dbReference>
<evidence type="ECO:0000256" key="8">
    <source>
        <dbReference type="ARBA" id="ARBA00023004"/>
    </source>
</evidence>
<evidence type="ECO:0000256" key="1">
    <source>
        <dbReference type="ARBA" id="ARBA00001942"/>
    </source>
</evidence>
<feature type="domain" description="Molybdopterin dinucleotide-binding" evidence="12">
    <location>
        <begin position="659"/>
        <end position="765"/>
    </location>
</feature>